<proteinExistence type="predicted"/>
<gene>
    <name evidence="1" type="ORF">SAMN04488082_11131</name>
</gene>
<dbReference type="Gene3D" id="3.10.129.10">
    <property type="entry name" value="Hotdog Thioesterase"/>
    <property type="match status" value="1"/>
</dbReference>
<dbReference type="Proteomes" id="UP000198635">
    <property type="component" value="Unassembled WGS sequence"/>
</dbReference>
<dbReference type="SUPFAM" id="SSF54637">
    <property type="entry name" value="Thioesterase/thiol ester dehydrase-isomerase"/>
    <property type="match status" value="1"/>
</dbReference>
<dbReference type="RefSeq" id="WP_092375521.1">
    <property type="nucleotide sequence ID" value="NZ_FORX01000011.1"/>
</dbReference>
<reference evidence="2" key="1">
    <citation type="submission" date="2016-10" db="EMBL/GenBank/DDBJ databases">
        <authorList>
            <person name="Varghese N."/>
            <person name="Submissions S."/>
        </authorList>
    </citation>
    <scope>NUCLEOTIDE SEQUENCE [LARGE SCALE GENOMIC DNA]</scope>
    <source>
        <strain evidence="2">DSM 5918</strain>
    </source>
</reference>
<sequence length="152" mass="16410">MNTLSLPAKAVHFLPHDFPMVFIDRLLEADGERGLCELQLTSGHIFVDAEGRMDRTCYVEIAAQSFAAVKGWKLACQGALFSSGFLVGVQAFECLDDARIGDLLQIETIELGGFDGYTVVRATINRGGETIAGGKIKLYVPASEIQDPGADE</sequence>
<dbReference type="InterPro" id="IPR029069">
    <property type="entry name" value="HotDog_dom_sf"/>
</dbReference>
<protein>
    <submittedName>
        <fullName evidence="1">Predicted 3-hydroxylacyl-ACP dehydratase, HotDog domain</fullName>
    </submittedName>
</protein>
<evidence type="ECO:0000313" key="1">
    <source>
        <dbReference type="EMBL" id="SFJ98358.1"/>
    </source>
</evidence>
<organism evidence="1 2">
    <name type="scientific">Desulfomicrobium apsheronum</name>
    <dbReference type="NCBI Taxonomy" id="52560"/>
    <lineage>
        <taxon>Bacteria</taxon>
        <taxon>Pseudomonadati</taxon>
        <taxon>Thermodesulfobacteriota</taxon>
        <taxon>Desulfovibrionia</taxon>
        <taxon>Desulfovibrionales</taxon>
        <taxon>Desulfomicrobiaceae</taxon>
        <taxon>Desulfomicrobium</taxon>
    </lineage>
</organism>
<accession>A0A1I3VSH7</accession>
<dbReference type="Pfam" id="PF22817">
    <property type="entry name" value="ApeP-like"/>
    <property type="match status" value="1"/>
</dbReference>
<dbReference type="EMBL" id="FORX01000011">
    <property type="protein sequence ID" value="SFJ98358.1"/>
    <property type="molecule type" value="Genomic_DNA"/>
</dbReference>
<dbReference type="OrthoDB" id="5402427at2"/>
<name>A0A1I3VSH7_9BACT</name>
<dbReference type="InterPro" id="IPR016776">
    <property type="entry name" value="ApeP-like_dehydratase"/>
</dbReference>
<dbReference type="STRING" id="52560.SAMN04488082_11131"/>
<keyword evidence="2" id="KW-1185">Reference proteome</keyword>
<dbReference type="AlphaFoldDB" id="A0A1I3VSH7"/>
<evidence type="ECO:0000313" key="2">
    <source>
        <dbReference type="Proteomes" id="UP000198635"/>
    </source>
</evidence>